<keyword evidence="6" id="KW-0464">Manganese</keyword>
<dbReference type="PANTHER" id="PTHR12992:SF11">
    <property type="entry name" value="MITOCHONDRIAL COENZYME A DIPHOSPHATASE NUDT8"/>
    <property type="match status" value="1"/>
</dbReference>
<evidence type="ECO:0000259" key="8">
    <source>
        <dbReference type="PROSITE" id="PS51462"/>
    </source>
</evidence>
<evidence type="ECO:0000256" key="7">
    <source>
        <dbReference type="SAM" id="MobiDB-lite"/>
    </source>
</evidence>
<dbReference type="EMBL" id="BRXW01000581">
    <property type="protein sequence ID" value="GMH67860.1"/>
    <property type="molecule type" value="Genomic_DNA"/>
</dbReference>
<dbReference type="SUPFAM" id="SSF55811">
    <property type="entry name" value="Nudix"/>
    <property type="match status" value="1"/>
</dbReference>
<proteinExistence type="predicted"/>
<keyword evidence="5" id="KW-0460">Magnesium</keyword>
<dbReference type="Pfam" id="PF00293">
    <property type="entry name" value="NUDIX"/>
    <property type="match status" value="1"/>
</dbReference>
<sequence>MFRLPTTTASTLLCPPHNKKHTFTCSLFLVSTVAGPLLPPTPQNSCTCTHPATSPTPTHRSYHVGRSWPSSPVDPNPLLPSSPSFSDVLNTVLDTPSTPTFKSLGVIRKEKPEDLRLMIQNYTAPSLAGALRDREDTLQLCAQLLTSGKIEELREVLSPHESQYIELRRRRRVHMDLTSGFGTSSLEMLRKYLARMPRQVTKAHRHRAAVVLPLCNIDSIPSVLFEKRSLNLSKHPGEVCFPGGMVSEGDDTTIVSTCLREMEEEIGLKDDVTTVLGILRCNWGEITAITGIAVTPVVGYVGELSNVELTPNSDEVAECFTVPLSSIIDKSNWVHRDDDSPVFTGGPHVIWGLTAYILDRFMKDVLARYRITLEEEEKKSEADRAKGRALSSWSDEHDIY</sequence>
<dbReference type="GO" id="GO:0010945">
    <property type="term" value="F:coenzyme A diphosphatase activity"/>
    <property type="evidence" value="ECO:0007669"/>
    <property type="project" value="InterPro"/>
</dbReference>
<evidence type="ECO:0000256" key="4">
    <source>
        <dbReference type="ARBA" id="ARBA00022801"/>
    </source>
</evidence>
<protein>
    <recommendedName>
        <fullName evidence="8">Nudix hydrolase domain-containing protein</fullName>
    </recommendedName>
</protein>
<dbReference type="PANTHER" id="PTHR12992">
    <property type="entry name" value="NUDIX HYDROLASE"/>
    <property type="match status" value="1"/>
</dbReference>
<comment type="cofactor">
    <cofactor evidence="1">
        <name>Mn(2+)</name>
        <dbReference type="ChEBI" id="CHEBI:29035"/>
    </cofactor>
</comment>
<name>A0A9W7ADB8_9STRA</name>
<dbReference type="InterPro" id="IPR015797">
    <property type="entry name" value="NUDIX_hydrolase-like_dom_sf"/>
</dbReference>
<gene>
    <name evidence="9" type="ORF">TrLO_g3026</name>
</gene>
<evidence type="ECO:0000256" key="1">
    <source>
        <dbReference type="ARBA" id="ARBA00001936"/>
    </source>
</evidence>
<evidence type="ECO:0000256" key="2">
    <source>
        <dbReference type="ARBA" id="ARBA00001946"/>
    </source>
</evidence>
<keyword evidence="4" id="KW-0378">Hydrolase</keyword>
<dbReference type="OrthoDB" id="206213at2759"/>
<reference evidence="10" key="1">
    <citation type="journal article" date="2023" name="Commun. Biol.">
        <title>Genome analysis of Parmales, the sister group of diatoms, reveals the evolutionary specialization of diatoms from phago-mixotrophs to photoautotrophs.</title>
        <authorList>
            <person name="Ban H."/>
            <person name="Sato S."/>
            <person name="Yoshikawa S."/>
            <person name="Yamada K."/>
            <person name="Nakamura Y."/>
            <person name="Ichinomiya M."/>
            <person name="Sato N."/>
            <person name="Blanc-Mathieu R."/>
            <person name="Endo H."/>
            <person name="Kuwata A."/>
            <person name="Ogata H."/>
        </authorList>
    </citation>
    <scope>NUCLEOTIDE SEQUENCE [LARGE SCALE GENOMIC DNA]</scope>
    <source>
        <strain evidence="10">NIES 3700</strain>
    </source>
</reference>
<evidence type="ECO:0000256" key="5">
    <source>
        <dbReference type="ARBA" id="ARBA00022842"/>
    </source>
</evidence>
<dbReference type="AlphaFoldDB" id="A0A9W7ADB8"/>
<dbReference type="Gene3D" id="3.90.79.10">
    <property type="entry name" value="Nucleoside Triphosphate Pyrophosphohydrolase"/>
    <property type="match status" value="1"/>
</dbReference>
<feature type="compositionally biased region" description="Polar residues" evidence="7">
    <location>
        <begin position="45"/>
        <end position="59"/>
    </location>
</feature>
<evidence type="ECO:0000256" key="6">
    <source>
        <dbReference type="ARBA" id="ARBA00023211"/>
    </source>
</evidence>
<evidence type="ECO:0000313" key="10">
    <source>
        <dbReference type="Proteomes" id="UP001165122"/>
    </source>
</evidence>
<dbReference type="PROSITE" id="PS51462">
    <property type="entry name" value="NUDIX"/>
    <property type="match status" value="1"/>
</dbReference>
<dbReference type="InterPro" id="IPR045121">
    <property type="entry name" value="CoAse"/>
</dbReference>
<dbReference type="CDD" id="cd03426">
    <property type="entry name" value="NUDIX_CoAse_Nudt7"/>
    <property type="match status" value="1"/>
</dbReference>
<dbReference type="GO" id="GO:0046872">
    <property type="term" value="F:metal ion binding"/>
    <property type="evidence" value="ECO:0007669"/>
    <property type="project" value="UniProtKB-KW"/>
</dbReference>
<comment type="cofactor">
    <cofactor evidence="2">
        <name>Mg(2+)</name>
        <dbReference type="ChEBI" id="CHEBI:18420"/>
    </cofactor>
</comment>
<organism evidence="9 10">
    <name type="scientific">Triparma laevis f. longispina</name>
    <dbReference type="NCBI Taxonomy" id="1714387"/>
    <lineage>
        <taxon>Eukaryota</taxon>
        <taxon>Sar</taxon>
        <taxon>Stramenopiles</taxon>
        <taxon>Ochrophyta</taxon>
        <taxon>Bolidophyceae</taxon>
        <taxon>Parmales</taxon>
        <taxon>Triparmaceae</taxon>
        <taxon>Triparma</taxon>
    </lineage>
</organism>
<evidence type="ECO:0000256" key="3">
    <source>
        <dbReference type="ARBA" id="ARBA00022723"/>
    </source>
</evidence>
<feature type="region of interest" description="Disordered" evidence="7">
    <location>
        <begin position="45"/>
        <end position="81"/>
    </location>
</feature>
<evidence type="ECO:0000313" key="9">
    <source>
        <dbReference type="EMBL" id="GMH67860.1"/>
    </source>
</evidence>
<dbReference type="Proteomes" id="UP001165122">
    <property type="component" value="Unassembled WGS sequence"/>
</dbReference>
<accession>A0A9W7ADB8</accession>
<keyword evidence="10" id="KW-1185">Reference proteome</keyword>
<dbReference type="InterPro" id="IPR000086">
    <property type="entry name" value="NUDIX_hydrolase_dom"/>
</dbReference>
<feature type="domain" description="Nudix hydrolase" evidence="8">
    <location>
        <begin position="204"/>
        <end position="345"/>
    </location>
</feature>
<comment type="caution">
    <text evidence="9">The sequence shown here is derived from an EMBL/GenBank/DDBJ whole genome shotgun (WGS) entry which is preliminary data.</text>
</comment>
<keyword evidence="3" id="KW-0479">Metal-binding</keyword>